<sequence>MARPIPNKDLSNVTKHDDKDVSPKDSYSFLDVTIDGIKSNTGKNLILGTVSGWATGVSVVRVGRVAAFGLGGGIILLHFACECGYIHVNWERVKEAAGESQAWLEKLLHFVKRNSCFSVGFFGGFFFGVAST</sequence>
<name>A0A2A4K882_HELVI</name>
<comment type="subcellular location">
    <subcellularLocation>
        <location evidence="1">Mitochondrion outer membrane</location>
        <topology evidence="1">Multi-pass membrane protein</topology>
    </subcellularLocation>
</comment>
<evidence type="ECO:0000256" key="6">
    <source>
        <dbReference type="SAM" id="MobiDB-lite"/>
    </source>
</evidence>
<evidence type="ECO:0000256" key="2">
    <source>
        <dbReference type="ARBA" id="ARBA00009160"/>
    </source>
</evidence>
<dbReference type="PANTHER" id="PTHR21346">
    <property type="entry name" value="FUN14 DOMAIN CONTAINING"/>
    <property type="match status" value="1"/>
</dbReference>
<evidence type="ECO:0008006" key="8">
    <source>
        <dbReference type="Google" id="ProtNLM"/>
    </source>
</evidence>
<evidence type="ECO:0000256" key="3">
    <source>
        <dbReference type="ARBA" id="ARBA00022692"/>
    </source>
</evidence>
<dbReference type="Pfam" id="PF04930">
    <property type="entry name" value="FUN14"/>
    <property type="match status" value="1"/>
</dbReference>
<evidence type="ECO:0000313" key="7">
    <source>
        <dbReference type="EMBL" id="PCG80003.1"/>
    </source>
</evidence>
<keyword evidence="4" id="KW-1133">Transmembrane helix</keyword>
<dbReference type="EMBL" id="NWSH01000066">
    <property type="protein sequence ID" value="PCG80003.1"/>
    <property type="molecule type" value="Genomic_DNA"/>
</dbReference>
<comment type="caution">
    <text evidence="7">The sequence shown here is derived from an EMBL/GenBank/DDBJ whole genome shotgun (WGS) entry which is preliminary data.</text>
</comment>
<keyword evidence="5" id="KW-0472">Membrane</keyword>
<evidence type="ECO:0000256" key="1">
    <source>
        <dbReference type="ARBA" id="ARBA00004374"/>
    </source>
</evidence>
<protein>
    <recommendedName>
        <fullName evidence="8">FUN14 domain-containing protein 1</fullName>
    </recommendedName>
</protein>
<dbReference type="GO" id="GO:0000422">
    <property type="term" value="P:autophagy of mitochondrion"/>
    <property type="evidence" value="ECO:0007669"/>
    <property type="project" value="TreeGrafter"/>
</dbReference>
<accession>A0A2A4K882</accession>
<evidence type="ECO:0000256" key="5">
    <source>
        <dbReference type="ARBA" id="ARBA00023136"/>
    </source>
</evidence>
<evidence type="ECO:0000256" key="4">
    <source>
        <dbReference type="ARBA" id="ARBA00022989"/>
    </source>
</evidence>
<proteinExistence type="inferred from homology"/>
<feature type="region of interest" description="Disordered" evidence="6">
    <location>
        <begin position="1"/>
        <end position="22"/>
    </location>
</feature>
<dbReference type="STRING" id="7102.A0A2A4K882"/>
<dbReference type="InterPro" id="IPR007014">
    <property type="entry name" value="FUN14"/>
</dbReference>
<gene>
    <name evidence="7" type="ORF">B5V51_12383</name>
</gene>
<reference evidence="7" key="1">
    <citation type="submission" date="2017-09" db="EMBL/GenBank/DDBJ databases">
        <title>Contemporary evolution of a Lepidopteran species, Heliothis virescens, in response to modern agricultural practices.</title>
        <authorList>
            <person name="Fritz M.L."/>
            <person name="Deyonke A.M."/>
            <person name="Papanicolaou A."/>
            <person name="Micinski S."/>
            <person name="Westbrook J."/>
            <person name="Gould F."/>
        </authorList>
    </citation>
    <scope>NUCLEOTIDE SEQUENCE [LARGE SCALE GENOMIC DNA]</scope>
    <source>
        <strain evidence="7">HvINT-</strain>
        <tissue evidence="7">Whole body</tissue>
    </source>
</reference>
<dbReference type="AlphaFoldDB" id="A0A2A4K882"/>
<keyword evidence="3" id="KW-0812">Transmembrane</keyword>
<dbReference type="PANTHER" id="PTHR21346:SF0">
    <property type="entry name" value="RE45833P"/>
    <property type="match status" value="1"/>
</dbReference>
<dbReference type="GO" id="GO:0005741">
    <property type="term" value="C:mitochondrial outer membrane"/>
    <property type="evidence" value="ECO:0007669"/>
    <property type="project" value="UniProtKB-SubCell"/>
</dbReference>
<comment type="similarity">
    <text evidence="2">Belongs to the FUN14 family.</text>
</comment>
<organism evidence="7">
    <name type="scientific">Heliothis virescens</name>
    <name type="common">Tobacco budworm moth</name>
    <dbReference type="NCBI Taxonomy" id="7102"/>
    <lineage>
        <taxon>Eukaryota</taxon>
        <taxon>Metazoa</taxon>
        <taxon>Ecdysozoa</taxon>
        <taxon>Arthropoda</taxon>
        <taxon>Hexapoda</taxon>
        <taxon>Insecta</taxon>
        <taxon>Pterygota</taxon>
        <taxon>Neoptera</taxon>
        <taxon>Endopterygota</taxon>
        <taxon>Lepidoptera</taxon>
        <taxon>Glossata</taxon>
        <taxon>Ditrysia</taxon>
        <taxon>Noctuoidea</taxon>
        <taxon>Noctuidae</taxon>
        <taxon>Heliothinae</taxon>
        <taxon>Heliothis</taxon>
    </lineage>
</organism>